<keyword evidence="3" id="KW-1185">Reference proteome</keyword>
<dbReference type="OrthoDB" id="306181at2759"/>
<dbReference type="PROSITE" id="PS50082">
    <property type="entry name" value="WD_REPEATS_2"/>
    <property type="match status" value="3"/>
</dbReference>
<feature type="repeat" description="WD" evidence="1">
    <location>
        <begin position="339"/>
        <end position="370"/>
    </location>
</feature>
<dbReference type="GO" id="GO:0016226">
    <property type="term" value="P:iron-sulfur cluster assembly"/>
    <property type="evidence" value="ECO:0007669"/>
    <property type="project" value="TreeGrafter"/>
</dbReference>
<sequence length="518" mass="60540">MIENENDLVCSLHKQPAILVNLDSQLELNQRLLCQQCSDFIEPSSNFFGFKKAVLMIEENRKNIVEFLQSKIDGDLRHVESLYNQIIALKSYLVQLLDQLIGNTNDWVQNLQSAYQGQNKYRFFKELNSIIPNQKIEQNEKLNLTNQITKINNAWSNKFKLYLGSFQQYPQYQKCQEILNQINESDCLPQQKASGPTKLVLIDDQTEQQEKCKAIAFDPTGKIMISTSDNNIKMWNFEQGKITLINTLQGHKENIYCLVYSKVQNCFLFGASDNTIRLWKEQNNNQWQSFQAQEEHKDPIYCLILTEKEDQLISGSIDQSIKVWMVDFNENKLQFLQSLVKLTAFVVSLSLNDSGQDLVSCGSDGTIIIWRKGENNQWNFQQVVTNSLQEQGKHVKFLNENQFIWLAHKSNYVCVFESTDGVYQENIENRVQFQKDNQAQANWPFFPIIYNRDKNLLCLRHIFHICILKIEEKGKLSIIQQLDYQNQGSYGTVTNKGEYLVYWGSRENKYETYKIQYE</sequence>
<dbReference type="SMART" id="SM00320">
    <property type="entry name" value="WD40"/>
    <property type="match status" value="4"/>
</dbReference>
<evidence type="ECO:0000313" key="3">
    <source>
        <dbReference type="Proteomes" id="UP000683925"/>
    </source>
</evidence>
<dbReference type="OMA" id="KINNAWS"/>
<gene>
    <name evidence="2" type="ORF">POCTA_138.1.T1180010</name>
</gene>
<evidence type="ECO:0000256" key="1">
    <source>
        <dbReference type="PROSITE-ProRule" id="PRU00221"/>
    </source>
</evidence>
<dbReference type="GO" id="GO:0097361">
    <property type="term" value="C:cytosolic [4Fe-4S] assembly targeting complex"/>
    <property type="evidence" value="ECO:0007669"/>
    <property type="project" value="TreeGrafter"/>
</dbReference>
<dbReference type="PROSITE" id="PS50294">
    <property type="entry name" value="WD_REPEATS_REGION"/>
    <property type="match status" value="2"/>
</dbReference>
<protein>
    <recommendedName>
        <fullName evidence="4">WD40-repeat-containing domain</fullName>
    </recommendedName>
</protein>
<proteinExistence type="predicted"/>
<name>A0A8S1XC49_PAROT</name>
<dbReference type="PANTHER" id="PTHR19920:SF0">
    <property type="entry name" value="CYTOSOLIC IRON-SULFUR PROTEIN ASSEMBLY PROTEIN CIAO1-RELATED"/>
    <property type="match status" value="1"/>
</dbReference>
<dbReference type="AlphaFoldDB" id="A0A8S1XC49"/>
<evidence type="ECO:0008006" key="4">
    <source>
        <dbReference type="Google" id="ProtNLM"/>
    </source>
</evidence>
<keyword evidence="1" id="KW-0853">WD repeat</keyword>
<feature type="repeat" description="WD" evidence="1">
    <location>
        <begin position="293"/>
        <end position="324"/>
    </location>
</feature>
<dbReference type="EMBL" id="CAJJDP010000118">
    <property type="protein sequence ID" value="CAD8198836.1"/>
    <property type="molecule type" value="Genomic_DNA"/>
</dbReference>
<dbReference type="Pfam" id="PF00400">
    <property type="entry name" value="WD40"/>
    <property type="match status" value="4"/>
</dbReference>
<feature type="repeat" description="WD" evidence="1">
    <location>
        <begin position="248"/>
        <end position="289"/>
    </location>
</feature>
<reference evidence="2" key="1">
    <citation type="submission" date="2021-01" db="EMBL/GenBank/DDBJ databases">
        <authorList>
            <consortium name="Genoscope - CEA"/>
            <person name="William W."/>
        </authorList>
    </citation>
    <scope>NUCLEOTIDE SEQUENCE</scope>
</reference>
<accession>A0A8S1XC49</accession>
<comment type="caution">
    <text evidence="2">The sequence shown here is derived from an EMBL/GenBank/DDBJ whole genome shotgun (WGS) entry which is preliminary data.</text>
</comment>
<evidence type="ECO:0000313" key="2">
    <source>
        <dbReference type="EMBL" id="CAD8198836.1"/>
    </source>
</evidence>
<dbReference type="Proteomes" id="UP000683925">
    <property type="component" value="Unassembled WGS sequence"/>
</dbReference>
<dbReference type="PANTHER" id="PTHR19920">
    <property type="entry name" value="WD40 PROTEIN CIAO1"/>
    <property type="match status" value="1"/>
</dbReference>
<dbReference type="InterPro" id="IPR001680">
    <property type="entry name" value="WD40_rpt"/>
</dbReference>
<organism evidence="2 3">
    <name type="scientific">Paramecium octaurelia</name>
    <dbReference type="NCBI Taxonomy" id="43137"/>
    <lineage>
        <taxon>Eukaryota</taxon>
        <taxon>Sar</taxon>
        <taxon>Alveolata</taxon>
        <taxon>Ciliophora</taxon>
        <taxon>Intramacronucleata</taxon>
        <taxon>Oligohymenophorea</taxon>
        <taxon>Peniculida</taxon>
        <taxon>Parameciidae</taxon>
        <taxon>Paramecium</taxon>
    </lineage>
</organism>